<gene>
    <name evidence="2" type="ORF">METZ01_LOCUS29205</name>
</gene>
<dbReference type="PANTHER" id="PTHR43135:SF3">
    <property type="entry name" value="ALPHA-D-RIBOSE 1-METHYLPHOSPHONATE 5-TRIPHOSPHATE DIPHOSPHATASE"/>
    <property type="match status" value="1"/>
</dbReference>
<proteinExistence type="predicted"/>
<protein>
    <recommendedName>
        <fullName evidence="1">Amidohydrolase-related domain-containing protein</fullName>
    </recommendedName>
</protein>
<evidence type="ECO:0000313" key="2">
    <source>
        <dbReference type="EMBL" id="SUZ76351.1"/>
    </source>
</evidence>
<dbReference type="Gene3D" id="3.20.20.140">
    <property type="entry name" value="Metal-dependent hydrolases"/>
    <property type="match status" value="1"/>
</dbReference>
<organism evidence="2">
    <name type="scientific">marine metagenome</name>
    <dbReference type="NCBI Taxonomy" id="408172"/>
    <lineage>
        <taxon>unclassified sequences</taxon>
        <taxon>metagenomes</taxon>
        <taxon>ecological metagenomes</taxon>
    </lineage>
</organism>
<reference evidence="2" key="1">
    <citation type="submission" date="2018-05" db="EMBL/GenBank/DDBJ databases">
        <authorList>
            <person name="Lanie J.A."/>
            <person name="Ng W.-L."/>
            <person name="Kazmierczak K.M."/>
            <person name="Andrzejewski T.M."/>
            <person name="Davidsen T.M."/>
            <person name="Wayne K.J."/>
            <person name="Tettelin H."/>
            <person name="Glass J.I."/>
            <person name="Rusch D."/>
            <person name="Podicherti R."/>
            <person name="Tsui H.-C.T."/>
            <person name="Winkler M.E."/>
        </authorList>
    </citation>
    <scope>NUCLEOTIDE SEQUENCE</scope>
</reference>
<dbReference type="SUPFAM" id="SSF51338">
    <property type="entry name" value="Composite domain of metallo-dependent hydrolases"/>
    <property type="match status" value="1"/>
</dbReference>
<dbReference type="EMBL" id="UINC01001274">
    <property type="protein sequence ID" value="SUZ76351.1"/>
    <property type="molecule type" value="Genomic_DNA"/>
</dbReference>
<feature type="domain" description="Amidohydrolase-related" evidence="1">
    <location>
        <begin position="315"/>
        <end position="375"/>
    </location>
</feature>
<dbReference type="SUPFAM" id="SSF51556">
    <property type="entry name" value="Metallo-dependent hydrolases"/>
    <property type="match status" value="1"/>
</dbReference>
<dbReference type="PANTHER" id="PTHR43135">
    <property type="entry name" value="ALPHA-D-RIBOSE 1-METHYLPHOSPHONATE 5-TRIPHOSPHATE DIPHOSPHATASE"/>
    <property type="match status" value="1"/>
</dbReference>
<evidence type="ECO:0000259" key="1">
    <source>
        <dbReference type="Pfam" id="PF01979"/>
    </source>
</evidence>
<dbReference type="GO" id="GO:0016810">
    <property type="term" value="F:hydrolase activity, acting on carbon-nitrogen (but not peptide) bonds"/>
    <property type="evidence" value="ECO:0007669"/>
    <property type="project" value="InterPro"/>
</dbReference>
<dbReference type="Gene3D" id="2.30.40.10">
    <property type="entry name" value="Urease, subunit C, domain 1"/>
    <property type="match status" value="1"/>
</dbReference>
<dbReference type="InterPro" id="IPR006680">
    <property type="entry name" value="Amidohydro-rel"/>
</dbReference>
<dbReference type="AlphaFoldDB" id="A0A381QAK9"/>
<dbReference type="InterPro" id="IPR051781">
    <property type="entry name" value="Metallo-dep_Hydrolase"/>
</dbReference>
<name>A0A381QAK9_9ZZZZ</name>
<sequence length="418" mass="44442">MHASETVVITGARVHTLGPEGTHENATIIINDSRFTAIGSDLEIPNNAVQIDATGKIITPGLFSPMSQLGLVEVGAVAGTNDATQRGDQFSAGFDVADAYNPRSTAIPITRVDGITRATIIPRGSSPDEDGNASGVLSGLGSVVNLGEGSDHFLKRGAVVVVNFGESGSQIAAGSRALATMVLRNALDDAIDYRKNKTAYERGDLIREYSISTFDLKALQSVIDGRIPLLFHVNRASDISVIVNIVDEYKIQAIIAGGAEAWMVADDLASKKIPVILDGMNNLPVNFDHINARLDSASILNDAGVQISFGASLGTPNARNLRQSAGISVANGLPWDKALEAISLSPAKMFGVDMSIGSIEVGKEADFVIWASDPLELMSYPEQVFIQGIAIPMKSRQTLLRDRYLQSGSDKPPAFRNR</sequence>
<dbReference type="InterPro" id="IPR032466">
    <property type="entry name" value="Metal_Hydrolase"/>
</dbReference>
<dbReference type="InterPro" id="IPR011059">
    <property type="entry name" value="Metal-dep_hydrolase_composite"/>
</dbReference>
<dbReference type="Pfam" id="PF01979">
    <property type="entry name" value="Amidohydro_1"/>
    <property type="match status" value="1"/>
</dbReference>
<accession>A0A381QAK9</accession>